<reference evidence="1 2" key="2">
    <citation type="journal article" date="2022" name="Mol. Ecol. Resour.">
        <title>The genomes of chicory, endive, great burdock and yacon provide insights into Asteraceae paleo-polyploidization history and plant inulin production.</title>
        <authorList>
            <person name="Fan W."/>
            <person name="Wang S."/>
            <person name="Wang H."/>
            <person name="Wang A."/>
            <person name="Jiang F."/>
            <person name="Liu H."/>
            <person name="Zhao H."/>
            <person name="Xu D."/>
            <person name="Zhang Y."/>
        </authorList>
    </citation>
    <scope>NUCLEOTIDE SEQUENCE [LARGE SCALE GENOMIC DNA]</scope>
    <source>
        <strain evidence="2">cv. Niubang</strain>
    </source>
</reference>
<name>A0ACB9B0U5_ARCLA</name>
<proteinExistence type="predicted"/>
<accession>A0ACB9B0U5</accession>
<comment type="caution">
    <text evidence="1">The sequence shown here is derived from an EMBL/GenBank/DDBJ whole genome shotgun (WGS) entry which is preliminary data.</text>
</comment>
<evidence type="ECO:0000313" key="1">
    <source>
        <dbReference type="EMBL" id="KAI3716129.1"/>
    </source>
</evidence>
<protein>
    <submittedName>
        <fullName evidence="1">Uncharacterized protein</fullName>
    </submittedName>
</protein>
<dbReference type="Proteomes" id="UP001055879">
    <property type="component" value="Linkage Group LG07"/>
</dbReference>
<sequence length="170" mass="18994">MTTMLDSLTIIAMQRRRGVGLITNSVSMYPVLFINHAAHKCFLLQLSCKVSSLKFESHVSSLFLKLGVETMGTLERKSWEEKLPVMKLFLSSTTKSISASTSSLFLLVSFSDSLIRMSFTYLGCPGSVGALYCSQQLIKLDIHLLSKILYQVLQRLILFGEALIVDCRCN</sequence>
<dbReference type="EMBL" id="CM042053">
    <property type="protein sequence ID" value="KAI3716129.1"/>
    <property type="molecule type" value="Genomic_DNA"/>
</dbReference>
<evidence type="ECO:0000313" key="2">
    <source>
        <dbReference type="Proteomes" id="UP001055879"/>
    </source>
</evidence>
<keyword evidence="2" id="KW-1185">Reference proteome</keyword>
<reference evidence="2" key="1">
    <citation type="journal article" date="2022" name="Mol. Ecol. Resour.">
        <title>The genomes of chicory, endive, great burdock and yacon provide insights into Asteraceae palaeo-polyploidization history and plant inulin production.</title>
        <authorList>
            <person name="Fan W."/>
            <person name="Wang S."/>
            <person name="Wang H."/>
            <person name="Wang A."/>
            <person name="Jiang F."/>
            <person name="Liu H."/>
            <person name="Zhao H."/>
            <person name="Xu D."/>
            <person name="Zhang Y."/>
        </authorList>
    </citation>
    <scope>NUCLEOTIDE SEQUENCE [LARGE SCALE GENOMIC DNA]</scope>
    <source>
        <strain evidence="2">cv. Niubang</strain>
    </source>
</reference>
<organism evidence="1 2">
    <name type="scientific">Arctium lappa</name>
    <name type="common">Greater burdock</name>
    <name type="synonym">Lappa major</name>
    <dbReference type="NCBI Taxonomy" id="4217"/>
    <lineage>
        <taxon>Eukaryota</taxon>
        <taxon>Viridiplantae</taxon>
        <taxon>Streptophyta</taxon>
        <taxon>Embryophyta</taxon>
        <taxon>Tracheophyta</taxon>
        <taxon>Spermatophyta</taxon>
        <taxon>Magnoliopsida</taxon>
        <taxon>eudicotyledons</taxon>
        <taxon>Gunneridae</taxon>
        <taxon>Pentapetalae</taxon>
        <taxon>asterids</taxon>
        <taxon>campanulids</taxon>
        <taxon>Asterales</taxon>
        <taxon>Asteraceae</taxon>
        <taxon>Carduoideae</taxon>
        <taxon>Cardueae</taxon>
        <taxon>Arctiinae</taxon>
        <taxon>Arctium</taxon>
    </lineage>
</organism>
<gene>
    <name evidence="1" type="ORF">L6452_23245</name>
</gene>